<dbReference type="PANTHER" id="PTHR24351">
    <property type="entry name" value="RIBOSOMAL PROTEIN S6 KINASE"/>
    <property type="match status" value="1"/>
</dbReference>
<evidence type="ECO:0000256" key="4">
    <source>
        <dbReference type="ARBA" id="ARBA00022777"/>
    </source>
</evidence>
<dbReference type="RefSeq" id="XP_003101149.2">
    <property type="nucleotide sequence ID" value="XM_003101101.2"/>
</dbReference>
<dbReference type="EMBL" id="DS268470">
    <property type="protein sequence ID" value="EFP08030.1"/>
    <property type="molecule type" value="Genomic_DNA"/>
</dbReference>
<dbReference type="InterPro" id="IPR000719">
    <property type="entry name" value="Prot_kinase_dom"/>
</dbReference>
<dbReference type="OMA" id="APEIHER"/>
<dbReference type="HOGENOM" id="CLU_000288_63_5_1"/>
<dbReference type="SMART" id="SM00220">
    <property type="entry name" value="S_TKc"/>
    <property type="match status" value="1"/>
</dbReference>
<name>E3MRW3_CAERE</name>
<dbReference type="Proteomes" id="UP000008281">
    <property type="component" value="Unassembled WGS sequence"/>
</dbReference>
<dbReference type="AlphaFoldDB" id="E3MRW3"/>
<dbReference type="STRING" id="31234.E3MRW3"/>
<dbReference type="GeneID" id="9798935"/>
<keyword evidence="8" id="KW-1185">Reference proteome</keyword>
<proteinExistence type="predicted"/>
<dbReference type="GO" id="GO:0005524">
    <property type="term" value="F:ATP binding"/>
    <property type="evidence" value="ECO:0007669"/>
    <property type="project" value="UniProtKB-KW"/>
</dbReference>
<dbReference type="InterPro" id="IPR011009">
    <property type="entry name" value="Kinase-like_dom_sf"/>
</dbReference>
<sequence>MYGKIANNKNGDLPKKPKMGLFFMLDHNTDECIFIVQVYLAQCSQTKSHVAMKVQEKIRIRSEKDVQFILHEQQIMKKLDSIHVVKLLATFHTEKRIYFIMDFVSEDNFSTFTKKVTLRPEHVEFYMAQLFLGVEYIHSKDISHRDLKKANMLLSLKGHVKICDFGLAKPGMGPGTTTRTVCGSLSHMAPEIHERRGYTRSVDWWAFGVILIELLTNRNPFITHDTAAFVRTYPFPEMHFPGMPSDAYDLASNLLRHDSKRMKPEDIARHEFFSCIDWDGLERGAVEPPFSNKDGLDLTAKVEIVEEECESVVLRNGRMEPFQNFEYISESRWK</sequence>
<accession>E3MRW3</accession>
<evidence type="ECO:0000256" key="1">
    <source>
        <dbReference type="ARBA" id="ARBA00022527"/>
    </source>
</evidence>
<evidence type="ECO:0000313" key="8">
    <source>
        <dbReference type="Proteomes" id="UP000008281"/>
    </source>
</evidence>
<evidence type="ECO:0000256" key="3">
    <source>
        <dbReference type="ARBA" id="ARBA00022741"/>
    </source>
</evidence>
<dbReference type="OrthoDB" id="68483at2759"/>
<reference evidence="7" key="1">
    <citation type="submission" date="2007-07" db="EMBL/GenBank/DDBJ databases">
        <title>PCAP assembly of the Caenorhabditis remanei genome.</title>
        <authorList>
            <consortium name="The Caenorhabditis remanei Sequencing Consortium"/>
            <person name="Wilson R.K."/>
        </authorList>
    </citation>
    <scope>NUCLEOTIDE SEQUENCE [LARGE SCALE GENOMIC DNA]</scope>
    <source>
        <strain evidence="7">PB4641</strain>
    </source>
</reference>
<dbReference type="InParanoid" id="E3MRW3"/>
<gene>
    <name evidence="7" type="ORF">CRE_14823</name>
</gene>
<dbReference type="PROSITE" id="PS00108">
    <property type="entry name" value="PROTEIN_KINASE_ST"/>
    <property type="match status" value="1"/>
</dbReference>
<keyword evidence="4" id="KW-0418">Kinase</keyword>
<dbReference type="eggNOG" id="KOG0603">
    <property type="taxonomic scope" value="Eukaryota"/>
</dbReference>
<evidence type="ECO:0000313" key="7">
    <source>
        <dbReference type="EMBL" id="EFP08030.1"/>
    </source>
</evidence>
<dbReference type="Gene3D" id="1.10.510.10">
    <property type="entry name" value="Transferase(Phosphotransferase) domain 1"/>
    <property type="match status" value="1"/>
</dbReference>
<evidence type="ECO:0000256" key="5">
    <source>
        <dbReference type="ARBA" id="ARBA00022840"/>
    </source>
</evidence>
<evidence type="ECO:0000256" key="2">
    <source>
        <dbReference type="ARBA" id="ARBA00022679"/>
    </source>
</evidence>
<dbReference type="Gene3D" id="3.30.200.20">
    <property type="entry name" value="Phosphorylase Kinase, domain 1"/>
    <property type="match status" value="1"/>
</dbReference>
<dbReference type="GO" id="GO:0004674">
    <property type="term" value="F:protein serine/threonine kinase activity"/>
    <property type="evidence" value="ECO:0007669"/>
    <property type="project" value="UniProtKB-KW"/>
</dbReference>
<keyword evidence="3" id="KW-0547">Nucleotide-binding</keyword>
<dbReference type="SUPFAM" id="SSF56112">
    <property type="entry name" value="Protein kinase-like (PK-like)"/>
    <property type="match status" value="1"/>
</dbReference>
<dbReference type="InterPro" id="IPR008271">
    <property type="entry name" value="Ser/Thr_kinase_AS"/>
</dbReference>
<dbReference type="KEGG" id="crq:GCK72_025063"/>
<dbReference type="CTD" id="9798935"/>
<dbReference type="Pfam" id="PF00069">
    <property type="entry name" value="Pkinase"/>
    <property type="match status" value="1"/>
</dbReference>
<dbReference type="PROSITE" id="PS50011">
    <property type="entry name" value="PROTEIN_KINASE_DOM"/>
    <property type="match status" value="1"/>
</dbReference>
<evidence type="ECO:0000259" key="6">
    <source>
        <dbReference type="PROSITE" id="PS50011"/>
    </source>
</evidence>
<keyword evidence="5" id="KW-0067">ATP-binding</keyword>
<protein>
    <recommendedName>
        <fullName evidence="6">Protein kinase domain-containing protein</fullName>
    </recommendedName>
</protein>
<keyword evidence="2" id="KW-0808">Transferase</keyword>
<feature type="domain" description="Protein kinase" evidence="6">
    <location>
        <begin position="1"/>
        <end position="273"/>
    </location>
</feature>
<keyword evidence="1" id="KW-0723">Serine/threonine-protein kinase</keyword>
<organism evidence="8">
    <name type="scientific">Caenorhabditis remanei</name>
    <name type="common">Caenorhabditis vulgaris</name>
    <dbReference type="NCBI Taxonomy" id="31234"/>
    <lineage>
        <taxon>Eukaryota</taxon>
        <taxon>Metazoa</taxon>
        <taxon>Ecdysozoa</taxon>
        <taxon>Nematoda</taxon>
        <taxon>Chromadorea</taxon>
        <taxon>Rhabditida</taxon>
        <taxon>Rhabditina</taxon>
        <taxon>Rhabditomorpha</taxon>
        <taxon>Rhabditoidea</taxon>
        <taxon>Rhabditidae</taxon>
        <taxon>Peloderinae</taxon>
        <taxon>Caenorhabditis</taxon>
    </lineage>
</organism>